<feature type="transmembrane region" description="Helical" evidence="6">
    <location>
        <begin position="253"/>
        <end position="273"/>
    </location>
</feature>
<proteinExistence type="predicted"/>
<evidence type="ECO:0000256" key="2">
    <source>
        <dbReference type="ARBA" id="ARBA00022692"/>
    </source>
</evidence>
<feature type="domain" description="E3 ubiquitin-protein ligase DCST1-like C-terminal" evidence="9">
    <location>
        <begin position="496"/>
        <end position="544"/>
    </location>
</feature>
<feature type="transmembrane region" description="Helical" evidence="6">
    <location>
        <begin position="389"/>
        <end position="408"/>
    </location>
</feature>
<protein>
    <recommendedName>
        <fullName evidence="12">Dendritic cell-specific transmembrane protein-like domain-containing protein</fullName>
    </recommendedName>
</protein>
<dbReference type="EMBL" id="KZ308534">
    <property type="protein sequence ID" value="KAG8231125.1"/>
    <property type="molecule type" value="Genomic_DNA"/>
</dbReference>
<evidence type="ECO:0000259" key="8">
    <source>
        <dbReference type="Pfam" id="PF07782"/>
    </source>
</evidence>
<feature type="domain" description="Dendritic cell-specific transmembrane protein-like" evidence="8">
    <location>
        <begin position="280"/>
        <end position="432"/>
    </location>
</feature>
<accession>A0A8K0P0G1</accession>
<dbReference type="GO" id="GO:0016020">
    <property type="term" value="C:membrane"/>
    <property type="evidence" value="ECO:0007669"/>
    <property type="project" value="UniProtKB-SubCell"/>
</dbReference>
<gene>
    <name evidence="10" type="ORF">J437_LFUL010451</name>
</gene>
<dbReference type="PANTHER" id="PTHR21041:SF9">
    <property type="entry name" value="DENDRITIC CELL-SPECIFIC TRANSMEMBRANE PROTEIN-LIKE DOMAIN-CONTAINING PROTEIN"/>
    <property type="match status" value="1"/>
</dbReference>
<keyword evidence="4 6" id="KW-0472">Membrane</keyword>
<feature type="compositionally biased region" description="Basic and acidic residues" evidence="5">
    <location>
        <begin position="645"/>
        <end position="655"/>
    </location>
</feature>
<dbReference type="InterPro" id="IPR012858">
    <property type="entry name" value="DC_STAMP-like"/>
</dbReference>
<evidence type="ECO:0000256" key="3">
    <source>
        <dbReference type="ARBA" id="ARBA00022989"/>
    </source>
</evidence>
<evidence type="ECO:0000256" key="4">
    <source>
        <dbReference type="ARBA" id="ARBA00023136"/>
    </source>
</evidence>
<dbReference type="AlphaFoldDB" id="A0A8K0P0G1"/>
<sequence>MVDKLKFYFKCFVLLLLPTLFSKRGRQALLGYALVLALAGPARNVLHNAEILSESLACNQEKLKGAAGEAIDIMKRPLKSIQDSLAKVMKAIKNAVDKMKETVLIIVVEMKNMMFKNAFKWLASIANICNRKIGTPSERCIRAFSTAIDDCIVKLGPVFSWLCSIAKLASLVCHILKVLDFICEIIHFGGEKLVEVMKRKLEALKRQLHEAFFVEVSFSHDYKFKTNASTTYTSVIEAITKDVKEKTHTLFSLFSWMGLLATLCFLLVFVKVLHYWHKYLVTSWHLVRKEKLQIAQSTVIILLIAIKLSLFIIADHSLHWLLKMIREYGSIQLLLPAPNMIGVKVEGEGPLATLYQNVANSLQPLGAVPTIDTTPCLPTPMKPDISCHIQIGSLILICLIISITEPYGQRMRHIVMSTYYPKRSRARAVWLYNHILYSRLNFIKFTRRQLRQRFGRGTSRGGEDGQMMENVTIRQRLLAIFPRLHFLFGPPETEKLCLSCGIVGSTAKEDGKMPLIACNTLGCRGMFCLSCFDELRNSCLLCKDTLESDETSDISEEQDSSDDQDMRYDTPKINQNPKVNQESEAETDDSSTDSSPTYGFEDNLPRHALYRQIPYKDDEDRTSQDSVSEEDEIGRRLPSSSVSFENEKSKKESNS</sequence>
<feature type="signal peptide" evidence="7">
    <location>
        <begin position="1"/>
        <end position="22"/>
    </location>
</feature>
<dbReference type="InterPro" id="IPR058842">
    <property type="entry name" value="DCST1_C"/>
</dbReference>
<feature type="compositionally biased region" description="Acidic residues" evidence="5">
    <location>
        <begin position="550"/>
        <end position="563"/>
    </location>
</feature>
<name>A0A8K0P0G1_LADFU</name>
<evidence type="ECO:0000313" key="11">
    <source>
        <dbReference type="Proteomes" id="UP000792457"/>
    </source>
</evidence>
<dbReference type="Pfam" id="PF26039">
    <property type="entry name" value="Dcst2"/>
    <property type="match status" value="1"/>
</dbReference>
<dbReference type="Pfam" id="PF07782">
    <property type="entry name" value="DC_STAMP"/>
    <property type="match status" value="1"/>
</dbReference>
<keyword evidence="3 6" id="KW-1133">Transmembrane helix</keyword>
<evidence type="ECO:0000256" key="1">
    <source>
        <dbReference type="ARBA" id="ARBA00004141"/>
    </source>
</evidence>
<dbReference type="InterPro" id="IPR051856">
    <property type="entry name" value="CSR-E3_Ligase_Protein"/>
</dbReference>
<evidence type="ECO:0000259" key="9">
    <source>
        <dbReference type="Pfam" id="PF26037"/>
    </source>
</evidence>
<organism evidence="10 11">
    <name type="scientific">Ladona fulva</name>
    <name type="common">Scarce chaser dragonfly</name>
    <name type="synonym">Libellula fulva</name>
    <dbReference type="NCBI Taxonomy" id="123851"/>
    <lineage>
        <taxon>Eukaryota</taxon>
        <taxon>Metazoa</taxon>
        <taxon>Ecdysozoa</taxon>
        <taxon>Arthropoda</taxon>
        <taxon>Hexapoda</taxon>
        <taxon>Insecta</taxon>
        <taxon>Pterygota</taxon>
        <taxon>Palaeoptera</taxon>
        <taxon>Odonata</taxon>
        <taxon>Epiprocta</taxon>
        <taxon>Anisoptera</taxon>
        <taxon>Libelluloidea</taxon>
        <taxon>Libellulidae</taxon>
        <taxon>Ladona</taxon>
    </lineage>
</organism>
<dbReference type="OrthoDB" id="6598372at2759"/>
<feature type="compositionally biased region" description="Basic and acidic residues" evidence="5">
    <location>
        <begin position="614"/>
        <end position="623"/>
    </location>
</feature>
<keyword evidence="7" id="KW-0732">Signal</keyword>
<comment type="subcellular location">
    <subcellularLocation>
        <location evidence="1">Membrane</location>
        <topology evidence="1">Multi-pass membrane protein</topology>
    </subcellularLocation>
</comment>
<feature type="chain" id="PRO_5035474263" description="Dendritic cell-specific transmembrane protein-like domain-containing protein" evidence="7">
    <location>
        <begin position="23"/>
        <end position="655"/>
    </location>
</feature>
<reference evidence="10" key="1">
    <citation type="submission" date="2013-04" db="EMBL/GenBank/DDBJ databases">
        <authorList>
            <person name="Qu J."/>
            <person name="Murali S.C."/>
            <person name="Bandaranaike D."/>
            <person name="Bellair M."/>
            <person name="Blankenburg K."/>
            <person name="Chao H."/>
            <person name="Dinh H."/>
            <person name="Doddapaneni H."/>
            <person name="Downs B."/>
            <person name="Dugan-Rocha S."/>
            <person name="Elkadiri S."/>
            <person name="Gnanaolivu R.D."/>
            <person name="Hernandez B."/>
            <person name="Javaid M."/>
            <person name="Jayaseelan J.C."/>
            <person name="Lee S."/>
            <person name="Li M."/>
            <person name="Ming W."/>
            <person name="Munidasa M."/>
            <person name="Muniz J."/>
            <person name="Nguyen L."/>
            <person name="Ongeri F."/>
            <person name="Osuji N."/>
            <person name="Pu L.-L."/>
            <person name="Puazo M."/>
            <person name="Qu C."/>
            <person name="Quiroz J."/>
            <person name="Raj R."/>
            <person name="Weissenberger G."/>
            <person name="Xin Y."/>
            <person name="Zou X."/>
            <person name="Han Y."/>
            <person name="Richards S."/>
            <person name="Worley K."/>
            <person name="Muzny D."/>
            <person name="Gibbs R."/>
        </authorList>
    </citation>
    <scope>NUCLEOTIDE SEQUENCE</scope>
    <source>
        <strain evidence="10">Sampled in the wild</strain>
    </source>
</reference>
<feature type="region of interest" description="Disordered" evidence="5">
    <location>
        <begin position="550"/>
        <end position="655"/>
    </location>
</feature>
<evidence type="ECO:0000256" key="5">
    <source>
        <dbReference type="SAM" id="MobiDB-lite"/>
    </source>
</evidence>
<evidence type="ECO:0000313" key="10">
    <source>
        <dbReference type="EMBL" id="KAG8231125.1"/>
    </source>
</evidence>
<dbReference type="PANTHER" id="PTHR21041">
    <property type="entry name" value="DENDRITIC CELL-SPECIFIC TRANSMEMBRANE PROTEIN"/>
    <property type="match status" value="1"/>
</dbReference>
<comment type="caution">
    <text evidence="10">The sequence shown here is derived from an EMBL/GenBank/DDBJ whole genome shotgun (WGS) entry which is preliminary data.</text>
</comment>
<feature type="transmembrane region" description="Helical" evidence="6">
    <location>
        <begin position="294"/>
        <end position="314"/>
    </location>
</feature>
<dbReference type="Pfam" id="PF26037">
    <property type="entry name" value="zf-RING_DCST1_C"/>
    <property type="match status" value="1"/>
</dbReference>
<reference evidence="10" key="2">
    <citation type="submission" date="2017-10" db="EMBL/GenBank/DDBJ databases">
        <title>Ladona fulva Genome sequencing and assembly.</title>
        <authorList>
            <person name="Murali S."/>
            <person name="Richards S."/>
            <person name="Bandaranaike D."/>
            <person name="Bellair M."/>
            <person name="Blankenburg K."/>
            <person name="Chao H."/>
            <person name="Dinh H."/>
            <person name="Doddapaneni H."/>
            <person name="Dugan-Rocha S."/>
            <person name="Elkadiri S."/>
            <person name="Gnanaolivu R."/>
            <person name="Hernandez B."/>
            <person name="Skinner E."/>
            <person name="Javaid M."/>
            <person name="Lee S."/>
            <person name="Li M."/>
            <person name="Ming W."/>
            <person name="Munidasa M."/>
            <person name="Muniz J."/>
            <person name="Nguyen L."/>
            <person name="Hughes D."/>
            <person name="Osuji N."/>
            <person name="Pu L.-L."/>
            <person name="Puazo M."/>
            <person name="Qu C."/>
            <person name="Quiroz J."/>
            <person name="Raj R."/>
            <person name="Weissenberger G."/>
            <person name="Xin Y."/>
            <person name="Zou X."/>
            <person name="Han Y."/>
            <person name="Worley K."/>
            <person name="Muzny D."/>
            <person name="Gibbs R."/>
        </authorList>
    </citation>
    <scope>NUCLEOTIDE SEQUENCE</scope>
    <source>
        <strain evidence="10">Sampled in the wild</strain>
    </source>
</reference>
<keyword evidence="11" id="KW-1185">Reference proteome</keyword>
<evidence type="ECO:0000256" key="7">
    <source>
        <dbReference type="SAM" id="SignalP"/>
    </source>
</evidence>
<evidence type="ECO:0008006" key="12">
    <source>
        <dbReference type="Google" id="ProtNLM"/>
    </source>
</evidence>
<dbReference type="Proteomes" id="UP000792457">
    <property type="component" value="Unassembled WGS sequence"/>
</dbReference>
<evidence type="ECO:0000256" key="6">
    <source>
        <dbReference type="SAM" id="Phobius"/>
    </source>
</evidence>
<keyword evidence="2 6" id="KW-0812">Transmembrane</keyword>